<dbReference type="Proteomes" id="UP001240984">
    <property type="component" value="Unassembled WGS sequence"/>
</dbReference>
<keyword evidence="8" id="KW-1185">Reference proteome</keyword>
<evidence type="ECO:0000259" key="6">
    <source>
        <dbReference type="Pfam" id="PF20578"/>
    </source>
</evidence>
<keyword evidence="3" id="KW-0378">Hydrolase</keyword>
<dbReference type="InterPro" id="IPR006710">
    <property type="entry name" value="Glyco_hydro_43"/>
</dbReference>
<dbReference type="InterPro" id="IPR050727">
    <property type="entry name" value="GH43_arabinanases"/>
</dbReference>
<evidence type="ECO:0000313" key="7">
    <source>
        <dbReference type="EMBL" id="MDP9794389.1"/>
    </source>
</evidence>
<keyword evidence="4" id="KW-0326">Glycosidase</keyword>
<feature type="chain" id="PRO_5046156400" description="Atrophied bacterial Ig domain-containing protein" evidence="5">
    <location>
        <begin position="26"/>
        <end position="732"/>
    </location>
</feature>
<feature type="domain" description="Atrophied bacterial Ig" evidence="6">
    <location>
        <begin position="247"/>
        <end position="323"/>
    </location>
</feature>
<reference evidence="7 8" key="1">
    <citation type="submission" date="2023-07" db="EMBL/GenBank/DDBJ databases">
        <title>Sequencing the genomes of 1000 actinobacteria strains.</title>
        <authorList>
            <person name="Klenk H.-P."/>
        </authorList>
    </citation>
    <scope>NUCLEOTIDE SEQUENCE [LARGE SCALE GENOMIC DNA]</scope>
    <source>
        <strain evidence="7 8">DSM 44710</strain>
    </source>
</reference>
<organism evidence="7 8">
    <name type="scientific">Catenuloplanes nepalensis</name>
    <dbReference type="NCBI Taxonomy" id="587533"/>
    <lineage>
        <taxon>Bacteria</taxon>
        <taxon>Bacillati</taxon>
        <taxon>Actinomycetota</taxon>
        <taxon>Actinomycetes</taxon>
        <taxon>Micromonosporales</taxon>
        <taxon>Micromonosporaceae</taxon>
        <taxon>Catenuloplanes</taxon>
    </lineage>
</organism>
<comment type="similarity">
    <text evidence="2">Belongs to the glycosyl hydrolase 43 family.</text>
</comment>
<dbReference type="SUPFAM" id="SSF49899">
    <property type="entry name" value="Concanavalin A-like lectins/glucanases"/>
    <property type="match status" value="1"/>
</dbReference>
<dbReference type="Pfam" id="PF13385">
    <property type="entry name" value="Laminin_G_3"/>
    <property type="match status" value="1"/>
</dbReference>
<dbReference type="EMBL" id="JAUSRA010000001">
    <property type="protein sequence ID" value="MDP9794389.1"/>
    <property type="molecule type" value="Genomic_DNA"/>
</dbReference>
<evidence type="ECO:0000256" key="1">
    <source>
        <dbReference type="ARBA" id="ARBA00004834"/>
    </source>
</evidence>
<dbReference type="PANTHER" id="PTHR43301">
    <property type="entry name" value="ARABINAN ENDO-1,5-ALPHA-L-ARABINOSIDASE"/>
    <property type="match status" value="1"/>
</dbReference>
<gene>
    <name evidence="7" type="ORF">J2S43_002901</name>
</gene>
<dbReference type="InterPro" id="IPR046780">
    <property type="entry name" value="aBig_2"/>
</dbReference>
<dbReference type="InterPro" id="IPR023296">
    <property type="entry name" value="Glyco_hydro_beta-prop_sf"/>
</dbReference>
<evidence type="ECO:0000256" key="5">
    <source>
        <dbReference type="SAM" id="SignalP"/>
    </source>
</evidence>
<dbReference type="CDD" id="cd08983">
    <property type="entry name" value="GH43_Bt3655-like"/>
    <property type="match status" value="1"/>
</dbReference>
<dbReference type="Gene3D" id="2.60.120.200">
    <property type="match status" value="1"/>
</dbReference>
<dbReference type="SUPFAM" id="SSF75005">
    <property type="entry name" value="Arabinanase/levansucrase/invertase"/>
    <property type="match status" value="1"/>
</dbReference>
<accession>A0ABT9MSN7</accession>
<keyword evidence="5" id="KW-0732">Signal</keyword>
<sequence>MVAINRALVPLLSLLLLAVPVPASAAPGSGPLLHYRLTETTSGTVAVDSSGHGRHGTVAGAAGWTGAQGLTFDGTSTFVSAPANLMAGLDAITVSFDVKVDPAQATPYFLYGFGNTSGANGNGYLFATGDHLRTAITTGNWSGEQNTQRSTRLARGVWKHLTYTQADGVGVLYEDGAEIGRNTAVTVTPGAIGGGSTSANHLGRSLYAADKLLRGAMRDFRVYDRALEPAEVAELARPFNEELVAGALTLGDTTGLTADLALPATNALGATVAWTSGDPSVISDRGVITRPAPGAPPGRAVLTAVIGAGPVSRTARFRVSVKPLPRDRAAVAEATAAITLHDLDAVRGDLTLPQAGLYGTTISWRSSDPRVITPSGEVHRGRHTARVRLTATVTRGEARARRTFTATVLPRPRPEPFAGYLFSYFTGEGTADGEQVHFALSRGDDPLHWDELNGGAPVLTSTLGEKGLRDPFIIRSPEGDKFYQIATDLRIYGNGDWDAAQRHGSRSIMVWESVDLVHWTDQRLVQVSPETAGNTWAPEAYYDTTLGAYVVFWASKLYAPGDPQHTGDSYNRMMFATTRDFHTFSEPRVWKDPGYSVIDSTVIKDGDTYYRFTKDERNPGSSNPCSKFIIAERSATLLDTEWDFIAECIGSGALARGEGPLVFKSNTERKWYLFVDEFGGRGYVPFETTDLASGVWTVSPDYALPSRPRHGTVLPVTAAEHAALRAAYSPGS</sequence>
<dbReference type="PANTHER" id="PTHR43301:SF3">
    <property type="entry name" value="ARABINAN ENDO-1,5-ALPHA-L-ARABINOSIDASE A-RELATED"/>
    <property type="match status" value="1"/>
</dbReference>
<dbReference type="RefSeq" id="WP_306829536.1">
    <property type="nucleotide sequence ID" value="NZ_JAUSRA010000001.1"/>
</dbReference>
<name>A0ABT9MSN7_9ACTN</name>
<feature type="domain" description="Atrophied bacterial Ig" evidence="6">
    <location>
        <begin position="331"/>
        <end position="410"/>
    </location>
</feature>
<feature type="signal peptide" evidence="5">
    <location>
        <begin position="1"/>
        <end position="25"/>
    </location>
</feature>
<proteinExistence type="inferred from homology"/>
<evidence type="ECO:0000256" key="2">
    <source>
        <dbReference type="ARBA" id="ARBA00009865"/>
    </source>
</evidence>
<evidence type="ECO:0000256" key="3">
    <source>
        <dbReference type="ARBA" id="ARBA00022801"/>
    </source>
</evidence>
<dbReference type="Pfam" id="PF20578">
    <property type="entry name" value="aBig_2"/>
    <property type="match status" value="2"/>
</dbReference>
<dbReference type="InterPro" id="IPR013320">
    <property type="entry name" value="ConA-like_dom_sf"/>
</dbReference>
<dbReference type="Gene3D" id="2.115.10.20">
    <property type="entry name" value="Glycosyl hydrolase domain, family 43"/>
    <property type="match status" value="1"/>
</dbReference>
<dbReference type="Pfam" id="PF04616">
    <property type="entry name" value="Glyco_hydro_43"/>
    <property type="match status" value="1"/>
</dbReference>
<protein>
    <recommendedName>
        <fullName evidence="6">Atrophied bacterial Ig domain-containing protein</fullName>
    </recommendedName>
</protein>
<evidence type="ECO:0000313" key="8">
    <source>
        <dbReference type="Proteomes" id="UP001240984"/>
    </source>
</evidence>
<comment type="caution">
    <text evidence="7">The sequence shown here is derived from an EMBL/GenBank/DDBJ whole genome shotgun (WGS) entry which is preliminary data.</text>
</comment>
<comment type="pathway">
    <text evidence="1">Glycan metabolism; L-arabinan degradation.</text>
</comment>
<evidence type="ECO:0000256" key="4">
    <source>
        <dbReference type="ARBA" id="ARBA00023295"/>
    </source>
</evidence>